<proteinExistence type="predicted"/>
<name>A0A4Y2G5R5_ARAVE</name>
<dbReference type="AlphaFoldDB" id="A0A4Y2G5R5"/>
<sequence length="100" mass="11536">MNEFFRFKSPNFFSSFRYVSKDLNRLEGKFISKKERSEDDFAIIPIIKAFPEMRRLAARGLLSSEAQMRASFPCKSSRKVTYPYVQKLSQISTSGAAKSH</sequence>
<protein>
    <submittedName>
        <fullName evidence="1">Uncharacterized protein</fullName>
    </submittedName>
</protein>
<evidence type="ECO:0000313" key="2">
    <source>
        <dbReference type="Proteomes" id="UP000499080"/>
    </source>
</evidence>
<organism evidence="1 2">
    <name type="scientific">Araneus ventricosus</name>
    <name type="common">Orbweaver spider</name>
    <name type="synonym">Epeira ventricosa</name>
    <dbReference type="NCBI Taxonomy" id="182803"/>
    <lineage>
        <taxon>Eukaryota</taxon>
        <taxon>Metazoa</taxon>
        <taxon>Ecdysozoa</taxon>
        <taxon>Arthropoda</taxon>
        <taxon>Chelicerata</taxon>
        <taxon>Arachnida</taxon>
        <taxon>Araneae</taxon>
        <taxon>Araneomorphae</taxon>
        <taxon>Entelegynae</taxon>
        <taxon>Araneoidea</taxon>
        <taxon>Araneidae</taxon>
        <taxon>Araneus</taxon>
    </lineage>
</organism>
<evidence type="ECO:0000313" key="1">
    <source>
        <dbReference type="EMBL" id="GBM48577.1"/>
    </source>
</evidence>
<comment type="caution">
    <text evidence="1">The sequence shown here is derived from an EMBL/GenBank/DDBJ whole genome shotgun (WGS) entry which is preliminary data.</text>
</comment>
<keyword evidence="2" id="KW-1185">Reference proteome</keyword>
<dbReference type="Proteomes" id="UP000499080">
    <property type="component" value="Unassembled WGS sequence"/>
</dbReference>
<accession>A0A4Y2G5R5</accession>
<reference evidence="1 2" key="1">
    <citation type="journal article" date="2019" name="Sci. Rep.">
        <title>Orb-weaving spider Araneus ventricosus genome elucidates the spidroin gene catalogue.</title>
        <authorList>
            <person name="Kono N."/>
            <person name="Nakamura H."/>
            <person name="Ohtoshi R."/>
            <person name="Moran D.A.P."/>
            <person name="Shinohara A."/>
            <person name="Yoshida Y."/>
            <person name="Fujiwara M."/>
            <person name="Mori M."/>
            <person name="Tomita M."/>
            <person name="Arakawa K."/>
        </authorList>
    </citation>
    <scope>NUCLEOTIDE SEQUENCE [LARGE SCALE GENOMIC DNA]</scope>
</reference>
<dbReference type="EMBL" id="BGPR01001220">
    <property type="protein sequence ID" value="GBM48577.1"/>
    <property type="molecule type" value="Genomic_DNA"/>
</dbReference>
<gene>
    <name evidence="1" type="ORF">AVEN_99012_1</name>
</gene>